<dbReference type="InterPro" id="IPR003774">
    <property type="entry name" value="AlgH-like"/>
</dbReference>
<sequence length="217" mass="21888">MNAVPPSPDPDRRPTAPAAGRAPGAVAPPLTLGRIADVRPGSLLVAMPALGDPNFAGTVVYVVDHSPSGTVGVVLNRPSEVRIAEVLPGWAHLAVAPGVFHVGGPCESETALGLAVCAEGGPGLQTVDADVHLVDLDGDPDGLAPAVRGLRVFAGYAGWSPGQLGGEMAEGAWACVAARADDVLSAEAGSALWHRVLRRQTGARAVLATATADPTQN</sequence>
<dbReference type="EMBL" id="FNCF01000006">
    <property type="protein sequence ID" value="SDG84884.1"/>
    <property type="molecule type" value="Genomic_DNA"/>
</dbReference>
<protein>
    <submittedName>
        <fullName evidence="3">Putative transcriptional regulator</fullName>
    </submittedName>
</protein>
<feature type="region of interest" description="Disordered" evidence="2">
    <location>
        <begin position="1"/>
        <end position="25"/>
    </location>
</feature>
<dbReference type="RefSeq" id="WP_091066714.1">
    <property type="nucleotide sequence ID" value="NZ_FNCF01000006.1"/>
</dbReference>
<proteinExistence type="inferred from homology"/>
<dbReference type="Proteomes" id="UP000198863">
    <property type="component" value="Unassembled WGS sequence"/>
</dbReference>
<comment type="similarity">
    <text evidence="1">Belongs to the UPF0301 (AlgH) family.</text>
</comment>
<evidence type="ECO:0000313" key="3">
    <source>
        <dbReference type="EMBL" id="SDG84884.1"/>
    </source>
</evidence>
<dbReference type="Pfam" id="PF02622">
    <property type="entry name" value="DUF179"/>
    <property type="match status" value="1"/>
</dbReference>
<dbReference type="PANTHER" id="PTHR30327">
    <property type="entry name" value="UNCHARACTERIZED PROTEIN YQGE"/>
    <property type="match status" value="1"/>
</dbReference>
<feature type="compositionally biased region" description="Low complexity" evidence="2">
    <location>
        <begin position="15"/>
        <end position="25"/>
    </location>
</feature>
<name>A0A1G7XL02_9ACTN</name>
<keyword evidence="4" id="KW-1185">Reference proteome</keyword>
<evidence type="ECO:0000256" key="1">
    <source>
        <dbReference type="ARBA" id="ARBA00009600"/>
    </source>
</evidence>
<dbReference type="OrthoDB" id="9807486at2"/>
<reference evidence="4" key="1">
    <citation type="submission" date="2016-10" db="EMBL/GenBank/DDBJ databases">
        <authorList>
            <person name="Varghese N."/>
            <person name="Submissions S."/>
        </authorList>
    </citation>
    <scope>NUCLEOTIDE SEQUENCE [LARGE SCALE GENOMIC DNA]</scope>
    <source>
        <strain evidence="4">DSM 44526</strain>
    </source>
</reference>
<dbReference type="GO" id="GO:0005829">
    <property type="term" value="C:cytosol"/>
    <property type="evidence" value="ECO:0007669"/>
    <property type="project" value="TreeGrafter"/>
</dbReference>
<gene>
    <name evidence="3" type="ORF">SAMN05660324_3703</name>
</gene>
<evidence type="ECO:0000313" key="4">
    <source>
        <dbReference type="Proteomes" id="UP000198863"/>
    </source>
</evidence>
<accession>A0A1G7XL02</accession>
<dbReference type="SUPFAM" id="SSF143456">
    <property type="entry name" value="VC0467-like"/>
    <property type="match status" value="1"/>
</dbReference>
<dbReference type="AlphaFoldDB" id="A0A1G7XL02"/>
<evidence type="ECO:0000256" key="2">
    <source>
        <dbReference type="SAM" id="MobiDB-lite"/>
    </source>
</evidence>
<dbReference type="PANTHER" id="PTHR30327:SF1">
    <property type="entry name" value="UPF0301 PROTEIN YQGE"/>
    <property type="match status" value="1"/>
</dbReference>
<organism evidence="3 4">
    <name type="scientific">Klenkia brasiliensis</name>
    <dbReference type="NCBI Taxonomy" id="333142"/>
    <lineage>
        <taxon>Bacteria</taxon>
        <taxon>Bacillati</taxon>
        <taxon>Actinomycetota</taxon>
        <taxon>Actinomycetes</taxon>
        <taxon>Geodermatophilales</taxon>
        <taxon>Geodermatophilaceae</taxon>
        <taxon>Klenkia</taxon>
    </lineage>
</organism>
<dbReference type="Gene3D" id="3.40.1740.10">
    <property type="entry name" value="VC0467-like"/>
    <property type="match status" value="1"/>
</dbReference>